<dbReference type="PANTHER" id="PTHR45842:SF20">
    <property type="entry name" value="LEUCINE-RICH REPEAT AND FIBRONECTIN TYPE III DOMAIN-CONTAINING PROTEIN 1-LIKE PROTEIN"/>
    <property type="match status" value="1"/>
</dbReference>
<feature type="domain" description="Fibronectin type-III" evidence="18">
    <location>
        <begin position="416"/>
        <end position="512"/>
    </location>
</feature>
<keyword evidence="7" id="KW-0770">Synapse</keyword>
<keyword evidence="20" id="KW-1185">Reference proteome</keyword>
<dbReference type="PROSITE" id="PS50853">
    <property type="entry name" value="FN3"/>
    <property type="match status" value="1"/>
</dbReference>
<dbReference type="PROSITE" id="PS50835">
    <property type="entry name" value="IG_LIKE"/>
    <property type="match status" value="1"/>
</dbReference>
<feature type="signal peptide" evidence="16">
    <location>
        <begin position="1"/>
        <end position="17"/>
    </location>
</feature>
<dbReference type="PROSITE" id="PS51257">
    <property type="entry name" value="PROKAR_LIPOPROTEIN"/>
    <property type="match status" value="1"/>
</dbReference>
<reference evidence="19" key="2">
    <citation type="submission" date="2025-09" db="UniProtKB">
        <authorList>
            <consortium name="Ensembl"/>
        </authorList>
    </citation>
    <scope>IDENTIFICATION</scope>
</reference>
<dbReference type="InterPro" id="IPR003598">
    <property type="entry name" value="Ig_sub2"/>
</dbReference>
<dbReference type="FunFam" id="3.80.10.10:FF:000016">
    <property type="entry name" value="Leucine-rich repeat and fibronectin type III domain-containing protein 1"/>
    <property type="match status" value="1"/>
</dbReference>
<feature type="region of interest" description="Disordered" evidence="14">
    <location>
        <begin position="656"/>
        <end position="732"/>
    </location>
</feature>
<dbReference type="SMART" id="SM00082">
    <property type="entry name" value="LRRCT"/>
    <property type="match status" value="1"/>
</dbReference>
<dbReference type="GeneTree" id="ENSGT00940000161203"/>
<dbReference type="FunFam" id="3.80.10.10:FF:000019">
    <property type="entry name" value="leucine-rich repeat and fibronectin type III domain-containing protein 1"/>
    <property type="match status" value="1"/>
</dbReference>
<dbReference type="Proteomes" id="UP000694568">
    <property type="component" value="Unplaced"/>
</dbReference>
<dbReference type="Pfam" id="PF13927">
    <property type="entry name" value="Ig_3"/>
    <property type="match status" value="1"/>
</dbReference>
<feature type="chain" id="PRO_5034455005" evidence="16">
    <location>
        <begin position="18"/>
        <end position="732"/>
    </location>
</feature>
<keyword evidence="4 16" id="KW-0732">Signal</keyword>
<keyword evidence="8 15" id="KW-0472">Membrane</keyword>
<evidence type="ECO:0000259" key="18">
    <source>
        <dbReference type="PROSITE" id="PS50853"/>
    </source>
</evidence>
<evidence type="ECO:0000256" key="9">
    <source>
        <dbReference type="ARBA" id="ARBA00023157"/>
    </source>
</evidence>
<comment type="subcellular location">
    <subcellularLocation>
        <location evidence="1">Membrane</location>
        <topology evidence="1">Single-pass type I membrane protein</topology>
    </subcellularLocation>
    <subcellularLocation>
        <location evidence="12">Synapse</location>
    </subcellularLocation>
</comment>
<feature type="domain" description="Ig-like" evidence="17">
    <location>
        <begin position="287"/>
        <end position="376"/>
    </location>
</feature>
<keyword evidence="2" id="KW-0433">Leucine-rich repeat</keyword>
<dbReference type="Pfam" id="PF00041">
    <property type="entry name" value="fn3"/>
    <property type="match status" value="1"/>
</dbReference>
<dbReference type="InterPro" id="IPR032675">
    <property type="entry name" value="LRR_dom_sf"/>
</dbReference>
<dbReference type="PROSITE" id="PS51450">
    <property type="entry name" value="LRR"/>
    <property type="match status" value="1"/>
</dbReference>
<evidence type="ECO:0000256" key="16">
    <source>
        <dbReference type="SAM" id="SignalP"/>
    </source>
</evidence>
<evidence type="ECO:0000256" key="7">
    <source>
        <dbReference type="ARBA" id="ARBA00023018"/>
    </source>
</evidence>
<dbReference type="Ensembl" id="ENSSLUT00000028224.1">
    <property type="protein sequence ID" value="ENSSLUP00000027337.1"/>
    <property type="gene ID" value="ENSSLUG00000012380.1"/>
</dbReference>
<gene>
    <name evidence="19" type="primary">zgc:172282</name>
</gene>
<keyword evidence="9" id="KW-1015">Disulfide bond</keyword>
<evidence type="ECO:0000256" key="12">
    <source>
        <dbReference type="ARBA" id="ARBA00034103"/>
    </source>
</evidence>
<evidence type="ECO:0000256" key="3">
    <source>
        <dbReference type="ARBA" id="ARBA00022692"/>
    </source>
</evidence>
<feature type="region of interest" description="Disordered" evidence="14">
    <location>
        <begin position="382"/>
        <end position="413"/>
    </location>
</feature>
<evidence type="ECO:0000313" key="19">
    <source>
        <dbReference type="Ensembl" id="ENSSLUP00000027337.1"/>
    </source>
</evidence>
<comment type="similarity">
    <text evidence="13">Belongs to the LRFN family.</text>
</comment>
<evidence type="ECO:0000256" key="8">
    <source>
        <dbReference type="ARBA" id="ARBA00023136"/>
    </source>
</evidence>
<feature type="compositionally biased region" description="Polar residues" evidence="14">
    <location>
        <begin position="400"/>
        <end position="413"/>
    </location>
</feature>
<evidence type="ECO:0000313" key="20">
    <source>
        <dbReference type="Proteomes" id="UP000694568"/>
    </source>
</evidence>
<name>A0A8C9YQS1_SANLU</name>
<dbReference type="InterPro" id="IPR003961">
    <property type="entry name" value="FN3_dom"/>
</dbReference>
<dbReference type="GO" id="GO:0045202">
    <property type="term" value="C:synapse"/>
    <property type="evidence" value="ECO:0007669"/>
    <property type="project" value="UniProtKB-SubCell"/>
</dbReference>
<protein>
    <submittedName>
        <fullName evidence="19">Zgc:172282</fullName>
    </submittedName>
</protein>
<evidence type="ECO:0000256" key="1">
    <source>
        <dbReference type="ARBA" id="ARBA00004479"/>
    </source>
</evidence>
<keyword evidence="3 15" id="KW-0812">Transmembrane</keyword>
<dbReference type="InterPro" id="IPR036116">
    <property type="entry name" value="FN3_sf"/>
</dbReference>
<evidence type="ECO:0000256" key="4">
    <source>
        <dbReference type="ARBA" id="ARBA00022729"/>
    </source>
</evidence>
<dbReference type="InterPro" id="IPR007110">
    <property type="entry name" value="Ig-like_dom"/>
</dbReference>
<dbReference type="InterPro" id="IPR050467">
    <property type="entry name" value="LRFN"/>
</dbReference>
<dbReference type="SUPFAM" id="SSF52058">
    <property type="entry name" value="L domain-like"/>
    <property type="match status" value="1"/>
</dbReference>
<dbReference type="CDD" id="cd00063">
    <property type="entry name" value="FN3"/>
    <property type="match status" value="1"/>
</dbReference>
<proteinExistence type="inferred from homology"/>
<dbReference type="SMART" id="SM00408">
    <property type="entry name" value="IGc2"/>
    <property type="match status" value="1"/>
</dbReference>
<keyword evidence="10" id="KW-0325">Glycoprotein</keyword>
<dbReference type="InterPro" id="IPR036179">
    <property type="entry name" value="Ig-like_dom_sf"/>
</dbReference>
<dbReference type="InterPro" id="IPR001611">
    <property type="entry name" value="Leu-rich_rpt"/>
</dbReference>
<evidence type="ECO:0000259" key="17">
    <source>
        <dbReference type="PROSITE" id="PS50835"/>
    </source>
</evidence>
<sequence>MERLWFSLLLLAAACRGQPCPKRCMCQSLSPSLAILCSKTGLLFVPAAIDRRTVELRLQENFITAVRRKDFANMTSLLHLTLSRNTISQILPSAFNDLRRLRALHLDSNRLTMIKDDHFKGLTNLRHLILANNQLHSISPHAFDDFLSTLEDLDLSYNNLAQAPWDTIGRLTNVNTLNMDHNLIENVPQGVFTNLHKLARLDMTSNKLKKIPPDPLFLRIPVYAKSKGSPLTSLVLSFGGNPLHCNCELLWLRRLTREDDLETCASPPDLSAKYFWTIPEEEFICDPPVLTRKSPHTVAMEGQPASLKCKANGDPEPEVHWISPEGRLISNGSRTLVFPNGSLEINVTSLKDSGNFTCIASNAAGESTGRVELVVTAMPHLANSTSRSRDPSSDPAPSDILTSSKVALPNNETRGADRRVSLMELTGNSALIRWSSQAPTTGVRMFQVQYNSSGDDTLVYRMIPSSSNDFLVRDLAAGRNYDLCVLAVFDDVITSLTATRPLGCLSFTTDTEFSQCQALHSHFLGGTMIIIIGGIIVASVLVFIIILMIRYKVYSHQGAGNGKAAIAATAPRPQSNGQGGGGQVQVLPHSASKMPDSQDDQALAPSKAMSPSNTLKDTVALVEEASSGRSIMTRTDSLANEELISPTKARFSSRVAIEMKSRPPSVAKEPTSPKELAGSKETDREIDIRGGKQQSKEESFQRGGTKLIEKEQGITKKGGQTKKYSLKERDGE</sequence>
<dbReference type="AlphaFoldDB" id="A0A8C9YQS1"/>
<feature type="transmembrane region" description="Helical" evidence="15">
    <location>
        <begin position="523"/>
        <end position="549"/>
    </location>
</feature>
<keyword evidence="6 15" id="KW-1133">Transmembrane helix</keyword>
<feature type="region of interest" description="Disordered" evidence="14">
    <location>
        <begin position="570"/>
        <end position="615"/>
    </location>
</feature>
<dbReference type="InterPro" id="IPR003591">
    <property type="entry name" value="Leu-rich_rpt_typical-subtyp"/>
</dbReference>
<keyword evidence="11" id="KW-0393">Immunoglobulin domain</keyword>
<dbReference type="Gene3D" id="2.60.40.10">
    <property type="entry name" value="Immunoglobulins"/>
    <property type="match status" value="2"/>
</dbReference>
<feature type="compositionally biased region" description="Basic and acidic residues" evidence="14">
    <location>
        <begin position="677"/>
        <end position="700"/>
    </location>
</feature>
<dbReference type="FunFam" id="2.60.40.10:FF:000091">
    <property type="entry name" value="Leucine-rich repeat and fibronectin type III domain-containing protein 1"/>
    <property type="match status" value="1"/>
</dbReference>
<evidence type="ECO:0000256" key="10">
    <source>
        <dbReference type="ARBA" id="ARBA00023180"/>
    </source>
</evidence>
<dbReference type="InterPro" id="IPR013783">
    <property type="entry name" value="Ig-like_fold"/>
</dbReference>
<organism evidence="19 20">
    <name type="scientific">Sander lucioperca</name>
    <name type="common">Pike-perch</name>
    <name type="synonym">Perca lucioperca</name>
    <dbReference type="NCBI Taxonomy" id="283035"/>
    <lineage>
        <taxon>Eukaryota</taxon>
        <taxon>Metazoa</taxon>
        <taxon>Chordata</taxon>
        <taxon>Craniata</taxon>
        <taxon>Vertebrata</taxon>
        <taxon>Euteleostomi</taxon>
        <taxon>Actinopterygii</taxon>
        <taxon>Neopterygii</taxon>
        <taxon>Teleostei</taxon>
        <taxon>Neoteleostei</taxon>
        <taxon>Acanthomorphata</taxon>
        <taxon>Eupercaria</taxon>
        <taxon>Perciformes</taxon>
        <taxon>Percoidei</taxon>
        <taxon>Percidae</taxon>
        <taxon>Luciopercinae</taxon>
        <taxon>Sander</taxon>
    </lineage>
</organism>
<dbReference type="SUPFAM" id="SSF49265">
    <property type="entry name" value="Fibronectin type III"/>
    <property type="match status" value="1"/>
</dbReference>
<evidence type="ECO:0000256" key="5">
    <source>
        <dbReference type="ARBA" id="ARBA00022737"/>
    </source>
</evidence>
<dbReference type="Pfam" id="PF13855">
    <property type="entry name" value="LRR_8"/>
    <property type="match status" value="1"/>
</dbReference>
<dbReference type="InterPro" id="IPR000483">
    <property type="entry name" value="Cys-rich_flank_reg_C"/>
</dbReference>
<reference evidence="19" key="1">
    <citation type="submission" date="2025-08" db="UniProtKB">
        <authorList>
            <consortium name="Ensembl"/>
        </authorList>
    </citation>
    <scope>IDENTIFICATION</scope>
</reference>
<dbReference type="InterPro" id="IPR003599">
    <property type="entry name" value="Ig_sub"/>
</dbReference>
<evidence type="ECO:0000256" key="2">
    <source>
        <dbReference type="ARBA" id="ARBA00022614"/>
    </source>
</evidence>
<keyword evidence="5" id="KW-0677">Repeat</keyword>
<dbReference type="SUPFAM" id="SSF48726">
    <property type="entry name" value="Immunoglobulin"/>
    <property type="match status" value="1"/>
</dbReference>
<dbReference type="Gene3D" id="3.80.10.10">
    <property type="entry name" value="Ribonuclease Inhibitor"/>
    <property type="match status" value="2"/>
</dbReference>
<dbReference type="PANTHER" id="PTHR45842">
    <property type="entry name" value="SYNAPTIC ADHESION-LIKE MOLECULE SALM"/>
    <property type="match status" value="1"/>
</dbReference>
<accession>A0A8C9YQS1</accession>
<dbReference type="SMART" id="SM00409">
    <property type="entry name" value="IG"/>
    <property type="match status" value="1"/>
</dbReference>
<evidence type="ECO:0000256" key="13">
    <source>
        <dbReference type="ARBA" id="ARBA00038433"/>
    </source>
</evidence>
<evidence type="ECO:0000256" key="11">
    <source>
        <dbReference type="ARBA" id="ARBA00023319"/>
    </source>
</evidence>
<evidence type="ECO:0000256" key="15">
    <source>
        <dbReference type="SAM" id="Phobius"/>
    </source>
</evidence>
<evidence type="ECO:0000256" key="14">
    <source>
        <dbReference type="SAM" id="MobiDB-lite"/>
    </source>
</evidence>
<dbReference type="SMART" id="SM00369">
    <property type="entry name" value="LRR_TYP"/>
    <property type="match status" value="6"/>
</dbReference>
<evidence type="ECO:0000256" key="6">
    <source>
        <dbReference type="ARBA" id="ARBA00022989"/>
    </source>
</evidence>
<dbReference type="GO" id="GO:0016020">
    <property type="term" value="C:membrane"/>
    <property type="evidence" value="ECO:0007669"/>
    <property type="project" value="UniProtKB-SubCell"/>
</dbReference>